<dbReference type="PANTHER" id="PTHR45685:SF1">
    <property type="entry name" value="HELICASE SRCAP"/>
    <property type="match status" value="1"/>
</dbReference>
<feature type="region of interest" description="Disordered" evidence="11">
    <location>
        <begin position="2557"/>
        <end position="2614"/>
    </location>
</feature>
<reference evidence="17" key="1">
    <citation type="submission" date="2016-03" db="UniProtKB">
        <authorList>
            <consortium name="WormBaseParasite"/>
        </authorList>
    </citation>
    <scope>IDENTIFICATION</scope>
</reference>
<evidence type="ECO:0000256" key="4">
    <source>
        <dbReference type="ARBA" id="ARBA00022801"/>
    </source>
</evidence>
<dbReference type="PANTHER" id="PTHR45685">
    <property type="entry name" value="HELICASE SRCAP-RELATED"/>
    <property type="match status" value="1"/>
</dbReference>
<sequence>METNGDSDFACEGVCETDISRVDDNVVLPSSAFKKKSRNELAARLLLQMHFLDEEQAFLLDGCGGDSDSASSNLLKECKKKMELFLPTLKAGETSFFPVIVESLLGDNLSEEVYGTFQPNVEPVKQTTELQPISIKVEDVPDLPSTSFAGQQPSTSSALTASQSALSLSAVTSQATPRGSIATGVESNVERAAKQEAQVLSRIQELRRQGMWTASRLPMIEMPPRNKTHWDFLLEEVVWMAADFRQERHFKRNAAKKFAVQVAKVVREKAMEADRAAERAVKEAKRVCGLIAKMVRDFWQNVDKVVEIRVQEVMDAMKRKALDQQLELMVGHADKLSVMVQEGLQAEKSEDGSSSSVSSEEDEGDEEFDYESESDDETTIAKAEEFMGDVDDEVAQLEKESDMNLDDLLESIPAGYWDSIKDSLPSTSKAESVENGVPSDNRYIQNSGIEEEEDEDEVLSPSRNEAVASDKQEDSTVVQLDESTQEPQNKKKKVAGGDMAKNASAPGSPQHSMSSKSEAITRSNSAMSLKEERESFLPLSEECSSEALVGVDYVKLTSENSEERQKELNNFAEEAQKFQPKGYTLETTQVKTAVPPLIRGTLREYQMVGLDWLVTLYEKGLNGILADEMGLGKTIQTIALLAHLACKEANWGPHLIVVPTSVILNWEMELKKWCPAFKILTYFARRRLLLTGTPLQNSLMELWSLMHFLMPAIFASHNDFKDWFSNPLTDMMEGNVKWNSDLVQRLHKVLRPFILRRLKADVEKQLPEKIEKVIKCPLSKRQRYLYDDFMAQRTTREKLRSGSVMSVLNIVMQLRKCCNHPNLFEPRPINSPFVMQPLNIAYPAQLFSVYRSFSEDDTAPRVPYFLRLTSCMVGSSFARSESANLTVTKNYLDEVLLYADSPLLPKVDGFKFVRSPPTLIYNFSEGDLYLSFVNGTPRFYQLVTTSSGEKTIKECDVRDVRGTGIPPAVSVLPNIHSPCISHPVTPKAEPVIAYAEASGNQTTGCTSEKEVVSEPETSGQSDPKEDSLKPKPQTLNAASTVTRAGRVVTLHPALRTATIFGNRRRPASSCRQDIKPNNNGLSSNVPRLPVGATIPFQPINAAPVRATAAVQPLRTSLPVSSPSTNVSLANGILPYLPSSPLPKRRRIATRVDRQPYAELLLPQTRDALKKRQEERIQYTACLCEERLRSPFARHTPLVSDELLSVLLREVKKKRKVSKSDAGKLTVIFTISLEDLAFLQSRLNEEIDYIVRRFTIYVHPAVASAPVVGASSSGRSAYSRFLETELACYERKLFGSFHPLAASVMVAQHLMFPELRLIEYDCGKLQVLSCLLRELYLYKHRCLIFTQMSRMLDVLQAFLSFHGYQYFRLDGATGIEQRQAMMERFNADPKIFCFILSTRSGGIGVNLTGADTVIFYDSDWNPTMDAQAQDRCHRIGQTRNVTIYRLVSERTIEENILRKAMQKRRLGELAIDEAGFTPDFFKGDNVRDLFEGEADVVAPISVKDSSEIEKAMATLEDVQDVAAARRAHAEAKAELAEFEESQQAANDNLIEKSNSKYFEIIDHLKPIERYAVNFLEAEYKPDLDEEVKEAEAKLASKKDEWMKAQEEAMEEPVVEEDDEFDLTYANGFGGSLDEVRKKKSPLPRNVPSPQKILTRSNGVTLRRRMVCWEYPGDGHMPIWMPPSPPVSDSESDFYCDPCGEGWYEQEPMCESRLPSTIHELHRPRPIANPPVSLPPPTVPPAPAVENASVIPMEPVEPMLSSTAVSDAAPATTSKVSTPSIVEAVTPQKSSFNAAPNSEKERINVVPQTGVTTGAPYLDTSNLLRPPTPSHGLNSVDGQHGIRYAIDSVRRSHKVATPRHSHPSSKNTCTETRSTKNEMLRPFTPPPRVNEASDYEGPEWSIIEDRALLMAVTIDQRLPYHLHSSKSGHMTNWEYISAILMRMIVIPREEGRTIALDPITKKTKKITVSSVELSHMKRGNTKTEQQYASDAVKLLSTQTLQKFYACKNIVTRNSSRSHFPSKNVSLLIDCWMSYYQPLTSTDGRPTAPQELKLAECGVRYHNITYPAELLEYQKETRLKVREQDKEKQRVKEEEDRQKEATIAREQSEREQKVEKRESIFSSLPGMIKYQRASMAFMEQTPPHTSIPICPPTSTPYTATGLRTTGNISHPMQMAASTSGMTAVGNTTDMSQVVVGQRTYAEHQSSPVSSLTPAHHGGTRRVTIPSGSLQSSQHQIVMSGGTQIVQSSGQPYTVVVSQDNVLSSNGQPANARIQYSSRPDGVVEQRQAVYRTVALAPQKRTPSSSPVQRVGLNTAYSTSGTSASSQLYTSSGRTVIVSTQGNEIPAINDQPQLQTMRPQVQSVVSAGQRQEIRPKRTPSRVFITQTGAGTDNRSYKLPQGTVRMLPTGQRITQKRSGGVLPSRSLNTQPQVTMTVRSGMQPVVGITRSVSGGYQGGRMPSIGVIMGSGSGRSSESLGGTGTSRQIPAPSSMSGQVVTTGSGVSMSRQYTVSSQGQIARQLPALSSQPTVSSSTTLRAVPASIVASDHYGNITVQQAQPLPPISLSSHSSSQRLNPPTPRQSSSLPNTVPSSPMQPHTPNSQCTDSLPTTSSGATPLQ</sequence>
<evidence type="ECO:0000259" key="14">
    <source>
        <dbReference type="PROSITE" id="PS51204"/>
    </source>
</evidence>
<feature type="compositionally biased region" description="Polar residues" evidence="11">
    <location>
        <begin position="1069"/>
        <end position="1082"/>
    </location>
</feature>
<dbReference type="FunFam" id="1.20.120.850:FF:000024">
    <property type="entry name" value="Helicase ssl-1"/>
    <property type="match status" value="1"/>
</dbReference>
<feature type="region of interest" description="Disordered" evidence="11">
    <location>
        <begin position="999"/>
        <end position="1039"/>
    </location>
</feature>
<keyword evidence="10" id="KW-0175">Coiled coil</keyword>
<dbReference type="SMART" id="SM00573">
    <property type="entry name" value="HSA"/>
    <property type="match status" value="1"/>
</dbReference>
<feature type="domain" description="Helicase ATP-binding" evidence="12">
    <location>
        <begin position="614"/>
        <end position="694"/>
    </location>
</feature>
<keyword evidence="8" id="KW-0238">DNA-binding</keyword>
<dbReference type="OrthoDB" id="448448at2759"/>
<dbReference type="WBParaSite" id="EVEC_0000322501-mRNA-1">
    <property type="protein sequence ID" value="EVEC_0000322501-mRNA-1"/>
    <property type="gene ID" value="EVEC_0000322501"/>
</dbReference>
<protein>
    <submittedName>
        <fullName evidence="17">Helicase domino</fullName>
    </submittedName>
</protein>
<keyword evidence="7" id="KW-0156">Chromatin regulator</keyword>
<accession>A0A0N4V005</accession>
<keyword evidence="5" id="KW-0347">Helicase</keyword>
<dbReference type="SMART" id="SM00487">
    <property type="entry name" value="DEXDc"/>
    <property type="match status" value="1"/>
</dbReference>
<keyword evidence="6" id="KW-0067">ATP-binding</keyword>
<dbReference type="InterPro" id="IPR050520">
    <property type="entry name" value="INO80/SWR1_helicase"/>
</dbReference>
<feature type="compositionally biased region" description="Polar residues" evidence="11">
    <location>
        <begin position="475"/>
        <end position="487"/>
    </location>
</feature>
<evidence type="ECO:0000313" key="15">
    <source>
        <dbReference type="EMBL" id="VDD87790.1"/>
    </source>
</evidence>
<dbReference type="PROSITE" id="PS51194">
    <property type="entry name" value="HELICASE_CTER"/>
    <property type="match status" value="1"/>
</dbReference>
<dbReference type="InterPro" id="IPR049730">
    <property type="entry name" value="SNF2/RAD54-like_C"/>
</dbReference>
<feature type="region of interest" description="Disordered" evidence="11">
    <location>
        <begin position="2080"/>
        <end position="2115"/>
    </location>
</feature>
<evidence type="ECO:0000259" key="12">
    <source>
        <dbReference type="PROSITE" id="PS51192"/>
    </source>
</evidence>
<feature type="compositionally biased region" description="Acidic residues" evidence="11">
    <location>
        <begin position="449"/>
        <end position="458"/>
    </location>
</feature>
<feature type="region of interest" description="Disordered" evidence="11">
    <location>
        <begin position="1062"/>
        <end position="1082"/>
    </location>
</feature>
<name>A0A0N4V005_ENTVE</name>
<dbReference type="InterPro" id="IPR038718">
    <property type="entry name" value="SNF2-like_sf"/>
</dbReference>
<dbReference type="Proteomes" id="UP000274131">
    <property type="component" value="Unassembled WGS sequence"/>
</dbReference>
<keyword evidence="16" id="KW-1185">Reference proteome</keyword>
<reference evidence="15 16" key="2">
    <citation type="submission" date="2018-10" db="EMBL/GenBank/DDBJ databases">
        <authorList>
            <consortium name="Pathogen Informatics"/>
        </authorList>
    </citation>
    <scope>NUCLEOTIDE SEQUENCE [LARGE SCALE GENOMIC DNA]</scope>
</reference>
<dbReference type="GO" id="GO:0005524">
    <property type="term" value="F:ATP binding"/>
    <property type="evidence" value="ECO:0007669"/>
    <property type="project" value="UniProtKB-KW"/>
</dbReference>
<feature type="region of interest" description="Disordered" evidence="11">
    <location>
        <begin position="1853"/>
        <end position="1892"/>
    </location>
</feature>
<evidence type="ECO:0000256" key="10">
    <source>
        <dbReference type="SAM" id="Coils"/>
    </source>
</evidence>
<dbReference type="Pfam" id="PF07529">
    <property type="entry name" value="HSA"/>
    <property type="match status" value="1"/>
</dbReference>
<comment type="subcellular location">
    <subcellularLocation>
        <location evidence="1">Nucleus</location>
    </subcellularLocation>
</comment>
<dbReference type="STRING" id="51028.A0A0N4V005"/>
<dbReference type="GO" id="GO:0006338">
    <property type="term" value="P:chromatin remodeling"/>
    <property type="evidence" value="ECO:0007669"/>
    <property type="project" value="TreeGrafter"/>
</dbReference>
<dbReference type="GO" id="GO:0042393">
    <property type="term" value="F:histone binding"/>
    <property type="evidence" value="ECO:0007669"/>
    <property type="project" value="TreeGrafter"/>
</dbReference>
<dbReference type="InterPro" id="IPR014001">
    <property type="entry name" value="Helicase_ATP-bd"/>
</dbReference>
<keyword evidence="3" id="KW-0547">Nucleotide-binding</keyword>
<comment type="similarity">
    <text evidence="2">Belongs to the SNF2/RAD54 helicase family. SWR1 subfamily.</text>
</comment>
<dbReference type="Gene3D" id="3.40.50.10810">
    <property type="entry name" value="Tandem AAA-ATPase domain"/>
    <property type="match status" value="2"/>
</dbReference>
<evidence type="ECO:0000313" key="17">
    <source>
        <dbReference type="WBParaSite" id="EVEC_0000322501-mRNA-1"/>
    </source>
</evidence>
<feature type="coiled-coil region" evidence="10">
    <location>
        <begin position="1579"/>
        <end position="1606"/>
    </location>
</feature>
<dbReference type="SMART" id="SM00490">
    <property type="entry name" value="HELICc"/>
    <property type="match status" value="1"/>
</dbReference>
<evidence type="ECO:0000256" key="2">
    <source>
        <dbReference type="ARBA" id="ARBA00009220"/>
    </source>
</evidence>
<keyword evidence="9" id="KW-0539">Nucleus</keyword>
<dbReference type="FunFam" id="3.40.50.300:FF:001674">
    <property type="entry name" value="E1A-binding protein p400 isoform X7"/>
    <property type="match status" value="1"/>
</dbReference>
<dbReference type="GO" id="GO:0000812">
    <property type="term" value="C:Swr1 complex"/>
    <property type="evidence" value="ECO:0007669"/>
    <property type="project" value="TreeGrafter"/>
</dbReference>
<evidence type="ECO:0000256" key="9">
    <source>
        <dbReference type="ARBA" id="ARBA00023242"/>
    </source>
</evidence>
<evidence type="ECO:0000256" key="7">
    <source>
        <dbReference type="ARBA" id="ARBA00022853"/>
    </source>
</evidence>
<evidence type="ECO:0000256" key="6">
    <source>
        <dbReference type="ARBA" id="ARBA00022840"/>
    </source>
</evidence>
<feature type="compositionally biased region" description="Polar residues" evidence="11">
    <location>
        <begin position="2484"/>
        <end position="2497"/>
    </location>
</feature>
<dbReference type="PROSITE" id="PS51204">
    <property type="entry name" value="HSA"/>
    <property type="match status" value="1"/>
</dbReference>
<dbReference type="InterPro" id="IPR000330">
    <property type="entry name" value="SNF2_N"/>
</dbReference>
<dbReference type="InterPro" id="IPR001650">
    <property type="entry name" value="Helicase_C-like"/>
</dbReference>
<feature type="compositionally biased region" description="Acidic residues" evidence="11">
    <location>
        <begin position="359"/>
        <end position="376"/>
    </location>
</feature>
<dbReference type="Pfam" id="PF00176">
    <property type="entry name" value="SNF2-rel_dom"/>
    <property type="match status" value="1"/>
</dbReference>
<feature type="region of interest" description="Disordered" evidence="11">
    <location>
        <begin position="2461"/>
        <end position="2497"/>
    </location>
</feature>
<organism evidence="17">
    <name type="scientific">Enterobius vermicularis</name>
    <name type="common">Human pinworm</name>
    <dbReference type="NCBI Taxonomy" id="51028"/>
    <lineage>
        <taxon>Eukaryota</taxon>
        <taxon>Metazoa</taxon>
        <taxon>Ecdysozoa</taxon>
        <taxon>Nematoda</taxon>
        <taxon>Chromadorea</taxon>
        <taxon>Rhabditida</taxon>
        <taxon>Spirurina</taxon>
        <taxon>Oxyuridomorpha</taxon>
        <taxon>Oxyuroidea</taxon>
        <taxon>Oxyuridae</taxon>
        <taxon>Enterobius</taxon>
    </lineage>
</organism>
<evidence type="ECO:0000256" key="1">
    <source>
        <dbReference type="ARBA" id="ARBA00004123"/>
    </source>
</evidence>
<evidence type="ECO:0000256" key="11">
    <source>
        <dbReference type="SAM" id="MobiDB-lite"/>
    </source>
</evidence>
<keyword evidence="4" id="KW-0378">Hydrolase</keyword>
<feature type="coiled-coil region" evidence="10">
    <location>
        <begin position="1520"/>
        <end position="1547"/>
    </location>
</feature>
<dbReference type="PROSITE" id="PS51192">
    <property type="entry name" value="HELICASE_ATP_BIND_1"/>
    <property type="match status" value="1"/>
</dbReference>
<feature type="domain" description="HSA" evidence="14">
    <location>
        <begin position="217"/>
        <end position="290"/>
    </location>
</feature>
<evidence type="ECO:0000256" key="8">
    <source>
        <dbReference type="ARBA" id="ARBA00023125"/>
    </source>
</evidence>
<proteinExistence type="inferred from homology"/>
<evidence type="ECO:0000259" key="13">
    <source>
        <dbReference type="PROSITE" id="PS51194"/>
    </source>
</evidence>
<feature type="region of interest" description="Disordered" evidence="11">
    <location>
        <begin position="344"/>
        <end position="376"/>
    </location>
</feature>
<feature type="compositionally biased region" description="Polar residues" evidence="11">
    <location>
        <begin position="2576"/>
        <end position="2614"/>
    </location>
</feature>
<feature type="domain" description="Helicase C-terminal" evidence="13">
    <location>
        <begin position="1330"/>
        <end position="1476"/>
    </location>
</feature>
<dbReference type="GO" id="GO:0016887">
    <property type="term" value="F:ATP hydrolysis activity"/>
    <property type="evidence" value="ECO:0007669"/>
    <property type="project" value="TreeGrafter"/>
</dbReference>
<gene>
    <name evidence="15" type="ORF">EVEC_LOCUS2933</name>
</gene>
<dbReference type="CDD" id="cd18793">
    <property type="entry name" value="SF2_C_SNF"/>
    <property type="match status" value="1"/>
</dbReference>
<evidence type="ECO:0000256" key="5">
    <source>
        <dbReference type="ARBA" id="ARBA00022806"/>
    </source>
</evidence>
<dbReference type="GO" id="GO:0004386">
    <property type="term" value="F:helicase activity"/>
    <property type="evidence" value="ECO:0007669"/>
    <property type="project" value="UniProtKB-KW"/>
</dbReference>
<dbReference type="Pfam" id="PF00271">
    <property type="entry name" value="Helicase_C"/>
    <property type="match status" value="1"/>
</dbReference>
<dbReference type="GO" id="GO:0003677">
    <property type="term" value="F:DNA binding"/>
    <property type="evidence" value="ECO:0007669"/>
    <property type="project" value="UniProtKB-KW"/>
</dbReference>
<dbReference type="SUPFAM" id="SSF52540">
    <property type="entry name" value="P-loop containing nucleoside triphosphate hydrolases"/>
    <property type="match status" value="2"/>
</dbReference>
<feature type="compositionally biased region" description="Polar residues" evidence="11">
    <location>
        <begin position="505"/>
        <end position="527"/>
    </location>
</feature>
<feature type="compositionally biased region" description="Low complexity" evidence="11">
    <location>
        <begin position="2559"/>
        <end position="2571"/>
    </location>
</feature>
<feature type="region of interest" description="Disordered" evidence="11">
    <location>
        <begin position="423"/>
        <end position="527"/>
    </location>
</feature>
<dbReference type="InterPro" id="IPR027417">
    <property type="entry name" value="P-loop_NTPase"/>
</dbReference>
<dbReference type="Gene3D" id="3.40.50.300">
    <property type="entry name" value="P-loop containing nucleotide triphosphate hydrolases"/>
    <property type="match status" value="2"/>
</dbReference>
<evidence type="ECO:0000256" key="3">
    <source>
        <dbReference type="ARBA" id="ARBA00022741"/>
    </source>
</evidence>
<evidence type="ECO:0000313" key="16">
    <source>
        <dbReference type="Proteomes" id="UP000274131"/>
    </source>
</evidence>
<dbReference type="InterPro" id="IPR014012">
    <property type="entry name" value="HSA_dom"/>
</dbReference>
<dbReference type="EMBL" id="UXUI01007475">
    <property type="protein sequence ID" value="VDD87790.1"/>
    <property type="molecule type" value="Genomic_DNA"/>
</dbReference>